<evidence type="ECO:0000313" key="5">
    <source>
        <dbReference type="EMBL" id="QPB11245.1"/>
    </source>
</evidence>
<dbReference type="Pfam" id="PF03906">
    <property type="entry name" value="Phage_T7_tail"/>
    <property type="match status" value="1"/>
</dbReference>
<keyword evidence="3" id="KW-0946">Virion</keyword>
<sequence>MADAPYLSMQRFNGNGTTTDWTVNFAGGTPPYLDASDVIAYEIIPATALTAEVRIDRTVTYIGPSQFRVTPAVASGRILVLRRKTEDQFNLVDFQSLQAVSEYDLDLANKQLLFLSQEAVDQARLAEERSVVAETIAYTSVNDASEALTTANSANSKATTALSTANAAFNAADDAVNTADAANSTANSANSIANTALSTANSATATANTALSTANAADTKANTAIATANGAVDTAVAAAADASAALTASEQAELAAAAAQSSAAATELLAASADANAATALSTANGIDAKATEALDTANAASATATEAMTLIEEAGVSTFNGRAGVVMPLAGDYSAAQVTFNGVTVADALDDLADYDAVLTAELQSEIARVEQQTLDNMTSALATKLDTNGIAVDSQKLGGQVSSYYATSSALTTGLNSKLNANAKATSAATADQLTTARTINGVSFNGTANIVVADATKLPLTGGVVTGEIQLRGTATNWVGIDMDPSRAYSLRIHSPGIAYTHIGARNGSYTHYESGTGNHYFYGNIIAQSNITAYSDIRVKTNLELIRNPLDKLSRMGGYTYDRTDVEGPRQAGVIAQQVLEVLPEAVTVDPESGHYFVNYNSVIGLLVEAVNALNDKVKELENGTTK</sequence>
<comment type="subcellular location">
    <subcellularLocation>
        <location evidence="1">Virion</location>
    </subcellularLocation>
</comment>
<dbReference type="GO" id="GO:0098015">
    <property type="term" value="C:virus tail"/>
    <property type="evidence" value="ECO:0007669"/>
    <property type="project" value="UniProtKB-KW"/>
</dbReference>
<reference evidence="5" key="1">
    <citation type="submission" date="2020-10" db="EMBL/GenBank/DDBJ databases">
        <authorList>
            <person name="Yerushalmy O."/>
            <person name="Gronovich N."/>
            <person name="Alkalay-Oren S."/>
            <person name="Coppenhagen-Glazer S."/>
            <person name="Hazan R."/>
        </authorList>
    </citation>
    <scope>NUCLEOTIDE SEQUENCE</scope>
</reference>
<dbReference type="Pfam" id="PF13884">
    <property type="entry name" value="Peptidase_S74"/>
    <property type="match status" value="1"/>
</dbReference>
<dbReference type="InterPro" id="IPR030392">
    <property type="entry name" value="S74_ICA"/>
</dbReference>
<evidence type="ECO:0000256" key="1">
    <source>
        <dbReference type="ARBA" id="ARBA00004328"/>
    </source>
</evidence>
<organism evidence="5 6">
    <name type="scientific">Providencia phage PSTNGR1</name>
    <dbReference type="NCBI Taxonomy" id="2783542"/>
    <lineage>
        <taxon>Viruses</taxon>
        <taxon>Duplodnaviria</taxon>
        <taxon>Heunggongvirae</taxon>
        <taxon>Uroviricota</taxon>
        <taxon>Caudoviricetes</taxon>
        <taxon>Autographivirales</taxon>
        <taxon>Autonotataviridae</taxon>
        <taxon>Jeruvirus</taxon>
        <taxon>Jeruvirus PSTNGR1</taxon>
    </lineage>
</organism>
<dbReference type="Proteomes" id="UP000663393">
    <property type="component" value="Segment"/>
</dbReference>
<keyword evidence="6" id="KW-1185">Reference proteome</keyword>
<accession>A0A873WMT7</accession>
<evidence type="ECO:0000256" key="2">
    <source>
        <dbReference type="ARBA" id="ARBA00022732"/>
    </source>
</evidence>
<keyword evidence="2" id="KW-1227">Viral tail protein</keyword>
<dbReference type="PROSITE" id="PS51688">
    <property type="entry name" value="ICA"/>
    <property type="match status" value="1"/>
</dbReference>
<protein>
    <recommendedName>
        <fullName evidence="4">Peptidase S74 domain-containing protein</fullName>
    </recommendedName>
</protein>
<evidence type="ECO:0000256" key="3">
    <source>
        <dbReference type="ARBA" id="ARBA00022844"/>
    </source>
</evidence>
<dbReference type="EMBL" id="MW145136">
    <property type="protein sequence ID" value="QPB11245.1"/>
    <property type="molecule type" value="Genomic_DNA"/>
</dbReference>
<name>A0A873WMT7_9CAUD</name>
<evidence type="ECO:0000259" key="4">
    <source>
        <dbReference type="PROSITE" id="PS51688"/>
    </source>
</evidence>
<evidence type="ECO:0000313" key="6">
    <source>
        <dbReference type="Proteomes" id="UP000663393"/>
    </source>
</evidence>
<feature type="domain" description="Peptidase S74" evidence="4">
    <location>
        <begin position="539"/>
        <end position="629"/>
    </location>
</feature>
<dbReference type="InterPro" id="IPR005604">
    <property type="entry name" value="Phage_T7_tail_fibre-like_N"/>
</dbReference>
<proteinExistence type="predicted"/>